<dbReference type="AlphaFoldDB" id="A0A0M8ZQ71"/>
<feature type="domain" description="Deltamethrin resistance protein prag01" evidence="2">
    <location>
        <begin position="32"/>
        <end position="83"/>
    </location>
</feature>
<name>A0A0M8ZQ71_9HYME</name>
<keyword evidence="1" id="KW-0472">Membrane</keyword>
<proteinExistence type="predicted"/>
<organism evidence="3 4">
    <name type="scientific">Melipona quadrifasciata</name>
    <dbReference type="NCBI Taxonomy" id="166423"/>
    <lineage>
        <taxon>Eukaryota</taxon>
        <taxon>Metazoa</taxon>
        <taxon>Ecdysozoa</taxon>
        <taxon>Arthropoda</taxon>
        <taxon>Hexapoda</taxon>
        <taxon>Insecta</taxon>
        <taxon>Pterygota</taxon>
        <taxon>Neoptera</taxon>
        <taxon>Endopterygota</taxon>
        <taxon>Hymenoptera</taxon>
        <taxon>Apocrita</taxon>
        <taxon>Aculeata</taxon>
        <taxon>Apoidea</taxon>
        <taxon>Anthophila</taxon>
        <taxon>Apidae</taxon>
        <taxon>Melipona</taxon>
    </lineage>
</organism>
<evidence type="ECO:0000313" key="3">
    <source>
        <dbReference type="EMBL" id="KOX67726.1"/>
    </source>
</evidence>
<dbReference type="InterPro" id="IPR031973">
    <property type="entry name" value="Deltameth_res_prag01"/>
</dbReference>
<keyword evidence="4" id="KW-1185">Reference proteome</keyword>
<dbReference type="PANTHER" id="PTHR22133">
    <property type="entry name" value="AT01821P-RELATED"/>
    <property type="match status" value="1"/>
</dbReference>
<gene>
    <name evidence="3" type="ORF">WN51_08787</name>
</gene>
<dbReference type="PANTHER" id="PTHR22133:SF2">
    <property type="entry name" value="AT01821P-RELATED"/>
    <property type="match status" value="1"/>
</dbReference>
<accession>A0A0M8ZQ71</accession>
<dbReference type="STRING" id="166423.A0A0M8ZQ71"/>
<feature type="transmembrane region" description="Helical" evidence="1">
    <location>
        <begin position="56"/>
        <end position="78"/>
    </location>
</feature>
<evidence type="ECO:0000313" key="4">
    <source>
        <dbReference type="Proteomes" id="UP000053105"/>
    </source>
</evidence>
<evidence type="ECO:0000259" key="2">
    <source>
        <dbReference type="Pfam" id="PF16020"/>
    </source>
</evidence>
<dbReference type="EMBL" id="KQ435987">
    <property type="protein sequence ID" value="KOX67726.1"/>
    <property type="molecule type" value="Genomic_DNA"/>
</dbReference>
<protein>
    <recommendedName>
        <fullName evidence="2">Deltamethrin resistance protein prag01 domain-containing protein</fullName>
    </recommendedName>
</protein>
<dbReference type="Proteomes" id="UP000053105">
    <property type="component" value="Unassembled WGS sequence"/>
</dbReference>
<dbReference type="Pfam" id="PF16020">
    <property type="entry name" value="Deltameth_res"/>
    <property type="match status" value="1"/>
</dbReference>
<sequence>MLRHLLQPLVRNTRNGVRSYHVPNELRPPTMDEVLVPQGSWQEAHAKAQRKYNLQLAAGIIILGATIAFGRITGILWLNYRPPKPEDRPQNTK</sequence>
<keyword evidence="1" id="KW-1133">Transmembrane helix</keyword>
<evidence type="ECO:0000256" key="1">
    <source>
        <dbReference type="SAM" id="Phobius"/>
    </source>
</evidence>
<reference evidence="3 4" key="1">
    <citation type="submission" date="2015-07" db="EMBL/GenBank/DDBJ databases">
        <title>The genome of Melipona quadrifasciata.</title>
        <authorList>
            <person name="Pan H."/>
            <person name="Kapheim K."/>
        </authorList>
    </citation>
    <scope>NUCLEOTIDE SEQUENCE [LARGE SCALE GENOMIC DNA]</scope>
    <source>
        <strain evidence="3">0111107301</strain>
        <tissue evidence="3">Whole body</tissue>
    </source>
</reference>
<dbReference type="OrthoDB" id="9981889at2759"/>
<keyword evidence="1" id="KW-0812">Transmembrane</keyword>